<reference evidence="1 2" key="1">
    <citation type="submission" date="2019-08" db="EMBL/GenBank/DDBJ databases">
        <title>Whole genome of Aphis craccivora.</title>
        <authorList>
            <person name="Voronova N.V."/>
            <person name="Shulinski R.S."/>
            <person name="Bandarenka Y.V."/>
            <person name="Zhorov D.G."/>
            <person name="Warner D."/>
        </authorList>
    </citation>
    <scope>NUCLEOTIDE SEQUENCE [LARGE SCALE GENOMIC DNA]</scope>
    <source>
        <strain evidence="1">180601</strain>
        <tissue evidence="1">Whole Body</tissue>
    </source>
</reference>
<sequence length="130" mass="14729">ILLSEAIGIVQNISSKFGQLTGTAGTAINKKLQTVLNKNKGFQIMCNISKILTGEKNDVDLDMPEDLTSSNMTYFKFAPITSSDVERSFSLYKTLLEPNRRSFLFENLKKSLIVQCNNYFKDLIYDEDQD</sequence>
<evidence type="ECO:0000313" key="2">
    <source>
        <dbReference type="Proteomes" id="UP000478052"/>
    </source>
</evidence>
<protein>
    <recommendedName>
        <fullName evidence="3">DUF659 domain-containing protein</fullName>
    </recommendedName>
</protein>
<dbReference type="OrthoDB" id="6603254at2759"/>
<organism evidence="1 2">
    <name type="scientific">Aphis craccivora</name>
    <name type="common">Cowpea aphid</name>
    <dbReference type="NCBI Taxonomy" id="307492"/>
    <lineage>
        <taxon>Eukaryota</taxon>
        <taxon>Metazoa</taxon>
        <taxon>Ecdysozoa</taxon>
        <taxon>Arthropoda</taxon>
        <taxon>Hexapoda</taxon>
        <taxon>Insecta</taxon>
        <taxon>Pterygota</taxon>
        <taxon>Neoptera</taxon>
        <taxon>Paraneoptera</taxon>
        <taxon>Hemiptera</taxon>
        <taxon>Sternorrhyncha</taxon>
        <taxon>Aphidomorpha</taxon>
        <taxon>Aphidoidea</taxon>
        <taxon>Aphididae</taxon>
        <taxon>Aphidini</taxon>
        <taxon>Aphis</taxon>
        <taxon>Aphis</taxon>
    </lineage>
</organism>
<gene>
    <name evidence="1" type="ORF">FWK35_00027703</name>
</gene>
<accession>A0A6G0VHW0</accession>
<dbReference type="Proteomes" id="UP000478052">
    <property type="component" value="Unassembled WGS sequence"/>
</dbReference>
<dbReference type="AlphaFoldDB" id="A0A6G0VHW0"/>
<dbReference type="EMBL" id="VUJU01017019">
    <property type="protein sequence ID" value="KAF0685551.1"/>
    <property type="molecule type" value="Genomic_DNA"/>
</dbReference>
<feature type="non-terminal residue" evidence="1">
    <location>
        <position position="1"/>
    </location>
</feature>
<proteinExistence type="predicted"/>
<evidence type="ECO:0000313" key="1">
    <source>
        <dbReference type="EMBL" id="KAF0685551.1"/>
    </source>
</evidence>
<comment type="caution">
    <text evidence="1">The sequence shown here is derived from an EMBL/GenBank/DDBJ whole genome shotgun (WGS) entry which is preliminary data.</text>
</comment>
<keyword evidence="2" id="KW-1185">Reference proteome</keyword>
<evidence type="ECO:0008006" key="3">
    <source>
        <dbReference type="Google" id="ProtNLM"/>
    </source>
</evidence>
<name>A0A6G0VHW0_APHCR</name>